<dbReference type="AlphaFoldDB" id="A0AAW6UUL5"/>
<sequence>MTDSLFGLKAMIALAVLGFISLAILLWFKTPQLFEYFNQAFCPH</sequence>
<keyword evidence="1" id="KW-1133">Transmembrane helix</keyword>
<keyword evidence="1" id="KW-0812">Transmembrane</keyword>
<comment type="caution">
    <text evidence="2">The sequence shown here is derived from an EMBL/GenBank/DDBJ whole genome shotgun (WGS) entry which is preliminary data.</text>
</comment>
<organism evidence="2 3">
    <name type="scientific">Acinetobacter terrestris</name>
    <dbReference type="NCBI Taxonomy" id="2529843"/>
    <lineage>
        <taxon>Bacteria</taxon>
        <taxon>Pseudomonadati</taxon>
        <taxon>Pseudomonadota</taxon>
        <taxon>Gammaproteobacteria</taxon>
        <taxon>Moraxellales</taxon>
        <taxon>Moraxellaceae</taxon>
        <taxon>Acinetobacter</taxon>
        <taxon>Acinetobacter Taxon 24</taxon>
    </lineage>
</organism>
<evidence type="ECO:0008006" key="4">
    <source>
        <dbReference type="Google" id="ProtNLM"/>
    </source>
</evidence>
<accession>A0AAW6UUL5</accession>
<protein>
    <recommendedName>
        <fullName evidence="4">Signal pepetide</fullName>
    </recommendedName>
</protein>
<reference evidence="2" key="1">
    <citation type="submission" date="2023-04" db="EMBL/GenBank/DDBJ databases">
        <title>The environmental microbiomes in feedlot watering bowls are a reservoir of florfenicol resistance for bovine respiratory disease pathogens.</title>
        <authorList>
            <person name="Kos D.W."/>
            <person name="Ruzzini A.C."/>
            <person name="Schreiner B."/>
            <person name="Jelinski M.D."/>
        </authorList>
    </citation>
    <scope>NUCLEOTIDE SEQUENCE</scope>
    <source>
        <strain evidence="2">WB3</strain>
    </source>
</reference>
<evidence type="ECO:0000313" key="2">
    <source>
        <dbReference type="EMBL" id="MDK1683862.1"/>
    </source>
</evidence>
<gene>
    <name evidence="2" type="ORF">QOR41_08385</name>
</gene>
<dbReference type="EMBL" id="JASKNE010000001">
    <property type="protein sequence ID" value="MDK1683862.1"/>
    <property type="molecule type" value="Genomic_DNA"/>
</dbReference>
<dbReference type="RefSeq" id="WP_284066992.1">
    <property type="nucleotide sequence ID" value="NZ_JASKNE010000001.1"/>
</dbReference>
<keyword evidence="1" id="KW-0472">Membrane</keyword>
<name>A0AAW6UUL5_9GAMM</name>
<proteinExistence type="predicted"/>
<evidence type="ECO:0000313" key="3">
    <source>
        <dbReference type="Proteomes" id="UP001241935"/>
    </source>
</evidence>
<feature type="transmembrane region" description="Helical" evidence="1">
    <location>
        <begin position="6"/>
        <end position="28"/>
    </location>
</feature>
<evidence type="ECO:0000256" key="1">
    <source>
        <dbReference type="SAM" id="Phobius"/>
    </source>
</evidence>
<dbReference type="Proteomes" id="UP001241935">
    <property type="component" value="Unassembled WGS sequence"/>
</dbReference>